<evidence type="ECO:0000313" key="3">
    <source>
        <dbReference type="Proteomes" id="UP000321393"/>
    </source>
</evidence>
<sequence>MVGDSNMIRSQAKRARLRRSSCSVKMFNEFIEGGNWMNPPLLNGLFTWANRRARSRIDIVLLFSGWIQLFVGGRFKSHFGHWPIILTSRNKRYWLRLRGLMIWNWRVFGQFGEGGKELCLGGLVVVKEFFQRGILNGSLVETVICLIHKKENANRVMEFRPVNLIARCFFYGKVNLDQALIANEAIEEYRSKSKEGVLLKLDFEKHTTTWIGTF</sequence>
<dbReference type="Proteomes" id="UP000321393">
    <property type="component" value="Unassembled WGS sequence"/>
</dbReference>
<dbReference type="AlphaFoldDB" id="A0A5D3BHZ6"/>
<evidence type="ECO:0000313" key="4">
    <source>
        <dbReference type="Proteomes" id="UP000321947"/>
    </source>
</evidence>
<proteinExistence type="predicted"/>
<dbReference type="Proteomes" id="UP000321947">
    <property type="component" value="Unassembled WGS sequence"/>
</dbReference>
<dbReference type="EMBL" id="SSTD01018171">
    <property type="protein sequence ID" value="TYJ98125.1"/>
    <property type="molecule type" value="Genomic_DNA"/>
</dbReference>
<reference evidence="3 4" key="1">
    <citation type="submission" date="2019-08" db="EMBL/GenBank/DDBJ databases">
        <title>Draft genome sequences of two oriental melons (Cucumis melo L. var makuwa).</title>
        <authorList>
            <person name="Kwon S.-Y."/>
        </authorList>
    </citation>
    <scope>NUCLEOTIDE SEQUENCE [LARGE SCALE GENOMIC DNA]</scope>
    <source>
        <strain evidence="4">cv. Chang Bougi</strain>
        <strain evidence="3">cv. SW 3</strain>
        <tissue evidence="2">Leaf</tissue>
    </source>
</reference>
<accession>A0A5D3BHZ6</accession>
<protein>
    <submittedName>
        <fullName evidence="2">Uncharacterized protein</fullName>
    </submittedName>
</protein>
<organism evidence="2 4">
    <name type="scientific">Cucumis melo var. makuwa</name>
    <name type="common">Oriental melon</name>
    <dbReference type="NCBI Taxonomy" id="1194695"/>
    <lineage>
        <taxon>Eukaryota</taxon>
        <taxon>Viridiplantae</taxon>
        <taxon>Streptophyta</taxon>
        <taxon>Embryophyta</taxon>
        <taxon>Tracheophyta</taxon>
        <taxon>Spermatophyta</taxon>
        <taxon>Magnoliopsida</taxon>
        <taxon>eudicotyledons</taxon>
        <taxon>Gunneridae</taxon>
        <taxon>Pentapetalae</taxon>
        <taxon>rosids</taxon>
        <taxon>fabids</taxon>
        <taxon>Cucurbitales</taxon>
        <taxon>Cucurbitaceae</taxon>
        <taxon>Benincaseae</taxon>
        <taxon>Cucumis</taxon>
    </lineage>
</organism>
<dbReference type="EMBL" id="SSTE01008011">
    <property type="protein sequence ID" value="KAA0056224.1"/>
    <property type="molecule type" value="Genomic_DNA"/>
</dbReference>
<comment type="caution">
    <text evidence="2">The sequence shown here is derived from an EMBL/GenBank/DDBJ whole genome shotgun (WGS) entry which is preliminary data.</text>
</comment>
<gene>
    <name evidence="2" type="ORF">E5676_scaffold78694G00030</name>
    <name evidence="1" type="ORF">E6C27_scaffold43899G00010</name>
</gene>
<evidence type="ECO:0000313" key="1">
    <source>
        <dbReference type="EMBL" id="KAA0056224.1"/>
    </source>
</evidence>
<name>A0A5D3BHZ6_CUCMM</name>
<evidence type="ECO:0000313" key="2">
    <source>
        <dbReference type="EMBL" id="TYJ98125.1"/>
    </source>
</evidence>